<evidence type="ECO:0000313" key="3">
    <source>
        <dbReference type="Proteomes" id="UP000294335"/>
    </source>
</evidence>
<accession>A0AAQ1SVW3</accession>
<dbReference type="AlphaFoldDB" id="A0AAQ1SVW3"/>
<organism evidence="2 3">
    <name type="scientific">Pseudomonas inefficax</name>
    <dbReference type="NCBI Taxonomy" id="2078786"/>
    <lineage>
        <taxon>Bacteria</taxon>
        <taxon>Pseudomonadati</taxon>
        <taxon>Pseudomonadota</taxon>
        <taxon>Gammaproteobacteria</taxon>
        <taxon>Pseudomonadales</taxon>
        <taxon>Pseudomonadaceae</taxon>
        <taxon>Pseudomonas</taxon>
    </lineage>
</organism>
<dbReference type="Proteomes" id="UP000294335">
    <property type="component" value="Unassembled WGS sequence"/>
</dbReference>
<protein>
    <submittedName>
        <fullName evidence="2">Uncharacterized protein</fullName>
    </submittedName>
</protein>
<evidence type="ECO:0000256" key="1">
    <source>
        <dbReference type="SAM" id="MobiDB-lite"/>
    </source>
</evidence>
<dbReference type="EMBL" id="OPYN01000207">
    <property type="protein sequence ID" value="SPO63544.1"/>
    <property type="molecule type" value="Genomic_DNA"/>
</dbReference>
<sequence>MFGRSALEPVALVEHARRVRRFRRVVAWHFGGVLRRGQAVARALRALGMQGRQQALASNVIKGQAVGAFGQVILDVLVALGQFLDQHGGAVEVGDHFVLVAVETLLDVIQLALGAARRSVGQQASDDETDHDADDQGQGRQQPNKEREFHESFLYKRLCFTLTAQTCAVYRERSQIRTEFLT</sequence>
<gene>
    <name evidence="2" type="ORF">JV551A3_V1_2070308</name>
</gene>
<proteinExistence type="predicted"/>
<name>A0AAQ1SVW3_9PSED</name>
<keyword evidence="3" id="KW-1185">Reference proteome</keyword>
<reference evidence="2 3" key="1">
    <citation type="submission" date="2018-02" db="EMBL/GenBank/DDBJ databases">
        <authorList>
            <person name="Dubost A."/>
        </authorList>
    </citation>
    <scope>NUCLEOTIDE SEQUENCE [LARGE SCALE GENOMIC DNA]</scope>
    <source>
        <strain evidence="3">JV551A3</strain>
    </source>
</reference>
<comment type="caution">
    <text evidence="2">The sequence shown here is derived from an EMBL/GenBank/DDBJ whole genome shotgun (WGS) entry which is preliminary data.</text>
</comment>
<feature type="region of interest" description="Disordered" evidence="1">
    <location>
        <begin position="122"/>
        <end position="146"/>
    </location>
</feature>
<evidence type="ECO:0000313" key="2">
    <source>
        <dbReference type="EMBL" id="SPO63544.1"/>
    </source>
</evidence>
<feature type="compositionally biased region" description="Acidic residues" evidence="1">
    <location>
        <begin position="125"/>
        <end position="135"/>
    </location>
</feature>